<feature type="transmembrane region" description="Helical" evidence="1">
    <location>
        <begin position="12"/>
        <end position="36"/>
    </location>
</feature>
<dbReference type="RefSeq" id="WP_048060466.1">
    <property type="nucleotide sequence ID" value="NZ_JACDUL010000004.1"/>
</dbReference>
<evidence type="ECO:0000256" key="1">
    <source>
        <dbReference type="SAM" id="Phobius"/>
    </source>
</evidence>
<evidence type="ECO:0000313" key="2">
    <source>
        <dbReference type="EMBL" id="MBA2862899.1"/>
    </source>
</evidence>
<keyword evidence="1" id="KW-0472">Membrane</keyword>
<reference evidence="2 3" key="1">
    <citation type="submission" date="2020-07" db="EMBL/GenBank/DDBJ databases">
        <title>Genomic Encyclopedia of Type Strains, Phase IV (KMG-V): Genome sequencing to study the core and pangenomes of soil and plant-associated prokaryotes.</title>
        <authorList>
            <person name="Whitman W."/>
        </authorList>
    </citation>
    <scope>NUCLEOTIDE SEQUENCE [LARGE SCALE GENOMIC DNA]</scope>
    <source>
        <strain evidence="2 3">C8</strain>
    </source>
</reference>
<dbReference type="Proteomes" id="UP000533207">
    <property type="component" value="Unassembled WGS sequence"/>
</dbReference>
<evidence type="ECO:0000313" key="3">
    <source>
        <dbReference type="Proteomes" id="UP000533207"/>
    </source>
</evidence>
<protein>
    <submittedName>
        <fullName evidence="2">Uncharacterized protein</fullName>
    </submittedName>
</protein>
<keyword evidence="1" id="KW-1133">Transmembrane helix</keyword>
<comment type="caution">
    <text evidence="2">The sequence shown here is derived from an EMBL/GenBank/DDBJ whole genome shotgun (WGS) entry which is preliminary data.</text>
</comment>
<keyword evidence="1" id="KW-0812">Transmembrane</keyword>
<dbReference type="AlphaFoldDB" id="A0A7J9PN27"/>
<organism evidence="2 3">
    <name type="scientific">Methanococcus maripaludis</name>
    <name type="common">Methanococcus deltae</name>
    <dbReference type="NCBI Taxonomy" id="39152"/>
    <lineage>
        <taxon>Archaea</taxon>
        <taxon>Methanobacteriati</taxon>
        <taxon>Methanobacteriota</taxon>
        <taxon>Methanomada group</taxon>
        <taxon>Methanococci</taxon>
        <taxon>Methanococcales</taxon>
        <taxon>Methanococcaceae</taxon>
        <taxon>Methanococcus</taxon>
    </lineage>
</organism>
<dbReference type="EMBL" id="JACDUL010000004">
    <property type="protein sequence ID" value="MBA2862899.1"/>
    <property type="molecule type" value="Genomic_DNA"/>
</dbReference>
<sequence length="59" mass="6618">MESQTSFTTLIQFVIVLIFCIVILGAISSAMLPLLVGTPMEPFAWVFSKLYDIFLSFLN</sequence>
<name>A0A7J9PN27_METMI</name>
<proteinExistence type="predicted"/>
<gene>
    <name evidence="2" type="ORF">HNP90_001796</name>
</gene>
<accession>A0A7J9PN27</accession>